<organism evidence="8 9">
    <name type="scientific">Staphylococcus coagulans</name>
    <dbReference type="NCBI Taxonomy" id="74706"/>
    <lineage>
        <taxon>Bacteria</taxon>
        <taxon>Bacillati</taxon>
        <taxon>Bacillota</taxon>
        <taxon>Bacilli</taxon>
        <taxon>Bacillales</taxon>
        <taxon>Staphylococcaceae</taxon>
        <taxon>Staphylococcus</taxon>
    </lineage>
</organism>
<dbReference type="Gene3D" id="3.40.640.10">
    <property type="entry name" value="Type I PLP-dependent aspartate aminotransferase-like (Major domain)"/>
    <property type="match status" value="1"/>
</dbReference>
<dbReference type="SUPFAM" id="SSF55904">
    <property type="entry name" value="Ornithine decarboxylase C-terminal domain"/>
    <property type="match status" value="1"/>
</dbReference>
<dbReference type="AlphaFoldDB" id="A0A9X0TMB1"/>
<keyword evidence="5" id="KW-0456">Lyase</keyword>
<dbReference type="Pfam" id="PF03711">
    <property type="entry name" value="OKR_DC_1_C"/>
    <property type="match status" value="1"/>
</dbReference>
<dbReference type="SUPFAM" id="SSF53383">
    <property type="entry name" value="PLP-dependent transferases"/>
    <property type="match status" value="1"/>
</dbReference>
<reference evidence="8 9" key="1">
    <citation type="journal article" date="2020" name="Access Microbiol">
        <title>Isolation and genome sequencing of Staphylococcus schleiferi subspecies coagulans from Antarctic seals.</title>
        <authorList>
            <person name="Foster G."/>
            <person name="Robb A."/>
            <person name="Paterson G.K."/>
        </authorList>
    </citation>
    <scope>NUCLEOTIDE SEQUENCE [LARGE SCALE GENOMIC DNA]</scope>
    <source>
        <strain evidence="8 9">M615/02/4</strain>
    </source>
</reference>
<feature type="domain" description="Orn/Lys/Arg decarboxylases family 1 pyridoxal-P attachment site" evidence="6">
    <location>
        <begin position="5"/>
        <end position="265"/>
    </location>
</feature>
<accession>A0A9X0TMB1</accession>
<evidence type="ECO:0000259" key="7">
    <source>
        <dbReference type="Pfam" id="PF03711"/>
    </source>
</evidence>
<protein>
    <submittedName>
        <fullName evidence="8">Lysine decarboxylase</fullName>
    </submittedName>
</protein>
<keyword evidence="4" id="KW-0663">Pyridoxal phosphate</keyword>
<evidence type="ECO:0000256" key="3">
    <source>
        <dbReference type="ARBA" id="ARBA00022793"/>
    </source>
</evidence>
<sequence>MSYQPLRQKMKSWGQSVPISMHVPGHKNGTIGDLSFTKPQYDVTEITGFDDLHHADDVLYQSMQTLDQHPNYKGYYLVNGTTSGILAVIHAFANRKGTVSIARNVHKSVFNALDIGGQSANIMPTSMSTQTNQYLVPEVNTSIKTDYKLGVVTYPNYYGETYDIGKVIRDYHAISVPVLVDEAHGAHFGLDGFPASSMNDDADYVVQSYHKTLPSLTMSSILWIHKDAPYRAQIELLLQTFQSSSPSYLLLESLESAQTFYRHYQSDYFFKKREILIEKLKESAFEVIESQDPLKLVIRCKGWSGQEIQALMEENTIYVELADEQSVLWVLPLWHVDDRYPFALLLQRIARMKIGAVREITQHGQAPMLYSQAGEYNAVAPNSFVEMSFEHAYGKILAAHLIPYPPGVPSLLRGEKMTKDMIKLIHYWQTRGIRVEGLTNGKIKVEDE</sequence>
<dbReference type="PANTHER" id="PTHR43277:SF3">
    <property type="entry name" value="DECARBOXYLASE, PUTATIVE-RELATED"/>
    <property type="match status" value="1"/>
</dbReference>
<evidence type="ECO:0000313" key="9">
    <source>
        <dbReference type="Proteomes" id="UP000524893"/>
    </source>
</evidence>
<evidence type="ECO:0000256" key="2">
    <source>
        <dbReference type="ARBA" id="ARBA00010671"/>
    </source>
</evidence>
<dbReference type="GO" id="GO:0016831">
    <property type="term" value="F:carboxy-lyase activity"/>
    <property type="evidence" value="ECO:0007669"/>
    <property type="project" value="UniProtKB-KW"/>
</dbReference>
<evidence type="ECO:0000256" key="1">
    <source>
        <dbReference type="ARBA" id="ARBA00001933"/>
    </source>
</evidence>
<comment type="similarity">
    <text evidence="2">Belongs to the Orn/Lys/Arg decarboxylase class-I family.</text>
</comment>
<dbReference type="EMBL" id="JABTCN010000020">
    <property type="protein sequence ID" value="MBA8776767.1"/>
    <property type="molecule type" value="Genomic_DNA"/>
</dbReference>
<name>A0A9X0TMB1_9STAP</name>
<gene>
    <name evidence="8" type="ORF">HR081_07720</name>
</gene>
<comment type="cofactor">
    <cofactor evidence="1">
        <name>pyridoxal 5'-phosphate</name>
        <dbReference type="ChEBI" id="CHEBI:597326"/>
    </cofactor>
</comment>
<dbReference type="InterPro" id="IPR000310">
    <property type="entry name" value="Orn/Lys/Arg_deCO2ase_major_dom"/>
</dbReference>
<keyword evidence="3" id="KW-0210">Decarboxylase</keyword>
<dbReference type="InterPro" id="IPR052357">
    <property type="entry name" value="Orn_Lys_Arg_decarboxylase-I"/>
</dbReference>
<evidence type="ECO:0000313" key="8">
    <source>
        <dbReference type="EMBL" id="MBA8776767.1"/>
    </source>
</evidence>
<evidence type="ECO:0000259" key="6">
    <source>
        <dbReference type="Pfam" id="PF01276"/>
    </source>
</evidence>
<dbReference type="InterPro" id="IPR036633">
    <property type="entry name" value="Prn/Lys/Arg_de-COase_C_sf"/>
</dbReference>
<feature type="domain" description="Orn/Lys/Arg decarboxylase C-terminal" evidence="7">
    <location>
        <begin position="371"/>
        <end position="429"/>
    </location>
</feature>
<dbReference type="PANTHER" id="PTHR43277">
    <property type="entry name" value="ARGININE DECARBOXYLASE"/>
    <property type="match status" value="1"/>
</dbReference>
<evidence type="ECO:0000256" key="4">
    <source>
        <dbReference type="ARBA" id="ARBA00022898"/>
    </source>
</evidence>
<dbReference type="InterPro" id="IPR015424">
    <property type="entry name" value="PyrdxlP-dep_Trfase"/>
</dbReference>
<dbReference type="Proteomes" id="UP000524893">
    <property type="component" value="Unassembled WGS sequence"/>
</dbReference>
<dbReference type="RefSeq" id="WP_182280870.1">
    <property type="nucleotide sequence ID" value="NZ_JABTCN010000020.1"/>
</dbReference>
<comment type="caution">
    <text evidence="8">The sequence shown here is derived from an EMBL/GenBank/DDBJ whole genome shotgun (WGS) entry which is preliminary data.</text>
</comment>
<evidence type="ECO:0000256" key="5">
    <source>
        <dbReference type="ARBA" id="ARBA00023239"/>
    </source>
</evidence>
<dbReference type="Pfam" id="PF01276">
    <property type="entry name" value="OKR_DC_1"/>
    <property type="match status" value="1"/>
</dbReference>
<dbReference type="InterPro" id="IPR008286">
    <property type="entry name" value="Prn/Lys/Arg_de-COase_C"/>
</dbReference>
<dbReference type="InterPro" id="IPR015421">
    <property type="entry name" value="PyrdxlP-dep_Trfase_major"/>
</dbReference>
<dbReference type="Gene3D" id="3.90.105.10">
    <property type="entry name" value="Molybdopterin biosynthesis moea protein, domain 2"/>
    <property type="match status" value="1"/>
</dbReference>
<proteinExistence type="inferred from homology"/>